<protein>
    <submittedName>
        <fullName evidence="5">Tyrosine-type recombinase/integrase</fullName>
    </submittedName>
</protein>
<dbReference type="Gene3D" id="1.10.443.10">
    <property type="entry name" value="Intergrase catalytic core"/>
    <property type="match status" value="1"/>
</dbReference>
<dbReference type="GO" id="GO:0003677">
    <property type="term" value="F:DNA binding"/>
    <property type="evidence" value="ECO:0007669"/>
    <property type="project" value="UniProtKB-KW"/>
</dbReference>
<sequence>MSLEPITPDHALDLYLTDKANELAEASLRGHQYRLGHFVRWCNDIAAIDNLNTMTGRKLHEYRLWRREDGDLNKVSEKTQMDTLRVFIRWLESIDGVEQDLSEKVLSPSVTPDENTRHEMIDSDRATQVLAHLEKYEYANLPHIAIALMWHTMMRIGGVHALDVDDYHPDDQYLEVRHRPDTGTPIKNKGDGERLVAVSDQVAELLDDWLTQKRPDVTDEYDRTPLLATRQGRANKTTLRAYVYRWTRPCVTDNPCPHDRNPDDCDGMHRDFAYRCPSSVSPHAIRRGSITHNLNSDVPAQAVSDRANVSQRVIDQHYDRRTERDKMEQRRAYLDNL</sequence>
<dbReference type="PANTHER" id="PTHR30349:SF41">
    <property type="entry name" value="INTEGRASE_RECOMBINASE PROTEIN MJ0367-RELATED"/>
    <property type="match status" value="1"/>
</dbReference>
<dbReference type="Gene3D" id="1.10.150.130">
    <property type="match status" value="1"/>
</dbReference>
<evidence type="ECO:0000256" key="2">
    <source>
        <dbReference type="ARBA" id="ARBA00023125"/>
    </source>
</evidence>
<dbReference type="GeneID" id="56037694"/>
<dbReference type="Pfam" id="PF00589">
    <property type="entry name" value="Phage_integrase"/>
    <property type="match status" value="1"/>
</dbReference>
<dbReference type="GO" id="GO:0015074">
    <property type="term" value="P:DNA integration"/>
    <property type="evidence" value="ECO:0007669"/>
    <property type="project" value="UniProtKB-KW"/>
</dbReference>
<keyword evidence="3" id="KW-0233">DNA recombination</keyword>
<organism evidence="5 6">
    <name type="scientific">Halorarum salinum</name>
    <dbReference type="NCBI Taxonomy" id="2743089"/>
    <lineage>
        <taxon>Archaea</taxon>
        <taxon>Methanobacteriati</taxon>
        <taxon>Methanobacteriota</taxon>
        <taxon>Stenosarchaea group</taxon>
        <taxon>Halobacteria</taxon>
        <taxon>Halobacteriales</taxon>
        <taxon>Haloferacaceae</taxon>
        <taxon>Halorarum</taxon>
    </lineage>
</organism>
<dbReference type="InterPro" id="IPR011010">
    <property type="entry name" value="DNA_brk_join_enz"/>
</dbReference>
<evidence type="ECO:0000256" key="1">
    <source>
        <dbReference type="ARBA" id="ARBA00022908"/>
    </source>
</evidence>
<evidence type="ECO:0000313" key="5">
    <source>
        <dbReference type="EMBL" id="QLG61940.1"/>
    </source>
</evidence>
<dbReference type="PROSITE" id="PS51898">
    <property type="entry name" value="TYR_RECOMBINASE"/>
    <property type="match status" value="1"/>
</dbReference>
<keyword evidence="1" id="KW-0229">DNA integration</keyword>
<dbReference type="OrthoDB" id="198497at2157"/>
<feature type="domain" description="Tyr recombinase" evidence="4">
    <location>
        <begin position="116"/>
        <end position="334"/>
    </location>
</feature>
<reference evidence="5 6" key="1">
    <citation type="submission" date="2020-06" db="EMBL/GenBank/DDBJ databases">
        <title>NJ-3-1, isolated from saline soil.</title>
        <authorList>
            <person name="Cui H.L."/>
            <person name="Shi X."/>
        </authorList>
    </citation>
    <scope>NUCLEOTIDE SEQUENCE [LARGE SCALE GENOMIC DNA]</scope>
    <source>
        <strain evidence="5 6">NJ-3-1</strain>
    </source>
</reference>
<dbReference type="Proteomes" id="UP000509626">
    <property type="component" value="Chromosome"/>
</dbReference>
<dbReference type="GO" id="GO:0006310">
    <property type="term" value="P:DNA recombination"/>
    <property type="evidence" value="ECO:0007669"/>
    <property type="project" value="UniProtKB-KW"/>
</dbReference>
<keyword evidence="2" id="KW-0238">DNA-binding</keyword>
<evidence type="ECO:0000256" key="3">
    <source>
        <dbReference type="ARBA" id="ARBA00023172"/>
    </source>
</evidence>
<name>A0A7D5QBM6_9EURY</name>
<accession>A0A7D5QBM6</accession>
<dbReference type="InterPro" id="IPR010998">
    <property type="entry name" value="Integrase_recombinase_N"/>
</dbReference>
<dbReference type="InterPro" id="IPR013762">
    <property type="entry name" value="Integrase-like_cat_sf"/>
</dbReference>
<evidence type="ECO:0000259" key="4">
    <source>
        <dbReference type="PROSITE" id="PS51898"/>
    </source>
</evidence>
<dbReference type="KEGG" id="halu:HUG12_09505"/>
<gene>
    <name evidence="5" type="ORF">HUG12_09505</name>
</gene>
<proteinExistence type="predicted"/>
<dbReference type="RefSeq" id="WP_179268525.1">
    <property type="nucleotide sequence ID" value="NZ_CP058579.1"/>
</dbReference>
<dbReference type="CDD" id="cd00397">
    <property type="entry name" value="DNA_BRE_C"/>
    <property type="match status" value="1"/>
</dbReference>
<dbReference type="InterPro" id="IPR002104">
    <property type="entry name" value="Integrase_catalytic"/>
</dbReference>
<evidence type="ECO:0000313" key="6">
    <source>
        <dbReference type="Proteomes" id="UP000509626"/>
    </source>
</evidence>
<dbReference type="InterPro" id="IPR050090">
    <property type="entry name" value="Tyrosine_recombinase_XerCD"/>
</dbReference>
<dbReference type="SUPFAM" id="SSF56349">
    <property type="entry name" value="DNA breaking-rejoining enzymes"/>
    <property type="match status" value="1"/>
</dbReference>
<dbReference type="AlphaFoldDB" id="A0A7D5QBM6"/>
<keyword evidence="6" id="KW-1185">Reference proteome</keyword>
<dbReference type="EMBL" id="CP058579">
    <property type="protein sequence ID" value="QLG61940.1"/>
    <property type="molecule type" value="Genomic_DNA"/>
</dbReference>
<dbReference type="PANTHER" id="PTHR30349">
    <property type="entry name" value="PHAGE INTEGRASE-RELATED"/>
    <property type="match status" value="1"/>
</dbReference>